<organism evidence="2 3">
    <name type="scientific">Candidatus Lucifugimonas marina</name>
    <dbReference type="NCBI Taxonomy" id="3038979"/>
    <lineage>
        <taxon>Bacteria</taxon>
        <taxon>Bacillati</taxon>
        <taxon>Chloroflexota</taxon>
        <taxon>Dehalococcoidia</taxon>
        <taxon>SAR202 cluster</taxon>
        <taxon>Candidatus Lucifugimonadales</taxon>
        <taxon>Candidatus Lucifugimonadaceae</taxon>
        <taxon>Candidatus Lucifugimonas</taxon>
    </lineage>
</organism>
<accession>A0AAJ5ZG43</accession>
<evidence type="ECO:0000313" key="3">
    <source>
        <dbReference type="Proteomes" id="UP001219901"/>
    </source>
</evidence>
<dbReference type="PANTHER" id="PTHR10443:SF12">
    <property type="entry name" value="DIPEPTIDASE"/>
    <property type="match status" value="1"/>
</dbReference>
<gene>
    <name evidence="1" type="ORF">GKO46_02200</name>
    <name evidence="2" type="ORF">GKO48_07060</name>
</gene>
<name>A0AAJ5ZG43_9CHLR</name>
<keyword evidence="3" id="KW-1185">Reference proteome</keyword>
<dbReference type="InterPro" id="IPR000180">
    <property type="entry name" value="Dipep_AS"/>
</dbReference>
<dbReference type="SUPFAM" id="SSF51556">
    <property type="entry name" value="Metallo-dependent hydrolases"/>
    <property type="match status" value="1"/>
</dbReference>
<dbReference type="InterPro" id="IPR008257">
    <property type="entry name" value="Pept_M19"/>
</dbReference>
<dbReference type="EMBL" id="CP046147">
    <property type="protein sequence ID" value="WFG39386.1"/>
    <property type="molecule type" value="Genomic_DNA"/>
</dbReference>
<dbReference type="AlphaFoldDB" id="A0AAJ5ZG43"/>
<dbReference type="EMBL" id="WMBE01000001">
    <property type="protein sequence ID" value="MDG0865883.1"/>
    <property type="molecule type" value="Genomic_DNA"/>
</dbReference>
<dbReference type="PROSITE" id="PS51365">
    <property type="entry name" value="RENAL_DIPEPTIDASE_2"/>
    <property type="match status" value="1"/>
</dbReference>
<evidence type="ECO:0000313" key="1">
    <source>
        <dbReference type="EMBL" id="MDG0865883.1"/>
    </source>
</evidence>
<reference evidence="3" key="3">
    <citation type="submission" date="2023-06" db="EMBL/GenBank/DDBJ databases">
        <title>Pangenomics reveal diversification of enzyme families and niche specialization in globally abundant SAR202 bacteria.</title>
        <authorList>
            <person name="Saw J.H.W."/>
        </authorList>
    </citation>
    <scope>NUCLEOTIDE SEQUENCE [LARGE SCALE GENOMIC DNA]</scope>
    <source>
        <strain evidence="3">JH1073</strain>
    </source>
</reference>
<dbReference type="CDD" id="cd01301">
    <property type="entry name" value="rDP_like"/>
    <property type="match status" value="1"/>
</dbReference>
<protein>
    <submittedName>
        <fullName evidence="2">Membrane dipeptidase</fullName>
    </submittedName>
</protein>
<sequence>MEPEPHVSEAAKKLHENAFVFDAHIDTATHLLWRNPEFNTRLEAGHVDIPRLREGGVDAAFFAVWINDEGSDLDALRLTIREIDAIHRTIDANPDDLILALNAEDVVQAKSEGKIAVLISIEGGRCIDEDLGVLRTFYRLGVRSITLAWGAATGWIDSHNDERHNGLTDFGRGVVSEMQQLGMIVDISHVSDKSFWDVLETAERPIFASHSCCRSLQDHPRNMTDDMITSLGQADGLININFVAGFVGGDPATGYRHSEKPDAAEMKDPFDFLTKKGVGEGPPISRLMDHFDHAISLAGSSHVGIGSDYDGASHFPIGLDDISKMPLVTESLLQRGHSPEVVEGILGANDLRLFRQTL</sequence>
<dbReference type="PANTHER" id="PTHR10443">
    <property type="entry name" value="MICROSOMAL DIPEPTIDASE"/>
    <property type="match status" value="1"/>
</dbReference>
<dbReference type="Proteomes" id="UP001219901">
    <property type="component" value="Chromosome"/>
</dbReference>
<reference evidence="2" key="2">
    <citation type="journal article" date="2023" name="Nat. Commun.">
        <title>Cultivation of marine bacteria of the SAR202 clade.</title>
        <authorList>
            <person name="Lim Y."/>
            <person name="Seo J.H."/>
            <person name="Giovannoni S.J."/>
            <person name="Kang I."/>
            <person name="Cho J.C."/>
        </authorList>
    </citation>
    <scope>NUCLEOTIDE SEQUENCE</scope>
    <source>
        <strain evidence="2">JH1073</strain>
    </source>
</reference>
<dbReference type="Pfam" id="PF01244">
    <property type="entry name" value="Peptidase_M19"/>
    <property type="match status" value="1"/>
</dbReference>
<evidence type="ECO:0000313" key="2">
    <source>
        <dbReference type="EMBL" id="WFG39386.1"/>
    </source>
</evidence>
<reference evidence="3 4" key="1">
    <citation type="submission" date="2019-11" db="EMBL/GenBank/DDBJ databases">
        <authorList>
            <person name="Cho J.-C."/>
        </authorList>
    </citation>
    <scope>NUCLEOTIDE SEQUENCE [LARGE SCALE GENOMIC DNA]</scope>
    <source>
        <strain evidence="2 3">JH1073</strain>
        <strain evidence="1 4">JH702</strain>
    </source>
</reference>
<evidence type="ECO:0000313" key="4">
    <source>
        <dbReference type="Proteomes" id="UP001321249"/>
    </source>
</evidence>
<dbReference type="RefSeq" id="WP_342823027.1">
    <property type="nucleotide sequence ID" value="NZ_CP046146.1"/>
</dbReference>
<proteinExistence type="predicted"/>
<dbReference type="Proteomes" id="UP001321249">
    <property type="component" value="Unassembled WGS sequence"/>
</dbReference>
<dbReference type="Gene3D" id="3.20.20.140">
    <property type="entry name" value="Metal-dependent hydrolases"/>
    <property type="match status" value="1"/>
</dbReference>
<dbReference type="GO" id="GO:0070573">
    <property type="term" value="F:metallodipeptidase activity"/>
    <property type="evidence" value="ECO:0007669"/>
    <property type="project" value="InterPro"/>
</dbReference>
<dbReference type="PROSITE" id="PS00869">
    <property type="entry name" value="RENAL_DIPEPTIDASE_1"/>
    <property type="match status" value="1"/>
</dbReference>
<dbReference type="GO" id="GO:0006508">
    <property type="term" value="P:proteolysis"/>
    <property type="evidence" value="ECO:0007669"/>
    <property type="project" value="InterPro"/>
</dbReference>
<dbReference type="InterPro" id="IPR032466">
    <property type="entry name" value="Metal_Hydrolase"/>
</dbReference>